<sequence length="558" mass="62452">MRDLYPNSDPRNLAERKSFLKQVDNSTWIIGNSIWNVTQGRQYATKLWYRNKDLVGKAVGHYVSYNGAQSDLNWTSAAVVESGPDFINVRFTAREGDFHWVVYDDLAGAYQYFVNRNLPVLGEFRTLWRLDNKTFPNGRTNERDGMLPRLSEYLAATNVQDETWQKSDGTYLTKYDWSAFIKEVDFYGVYGDDVGSWYFHPGKDYINGNHLKQELMIHRESKTGDAVQLNMIHGTHFQAVSSDAFPEGKTWGPWLWYLNGGSKEDAAGRAKQEERAWPYKWVTDASFQSRGSVRGKLTLSDGRPAAGAAVFLGDNAPNKTTLDQGRNYYYTTYAGNDGSFQIDNIRSGEYGLQAWSNGGSISDVTTAVLKNNVVVGKDKRTDLDAIVWETSNVQKRIFQVGEFDRQTTGFNGSGGFQHGRIAKCPSNLTYTIGVSRVGDWCFGQSSLGTYSINFDLSSVPENAARAVLKVSLAGFSGGSSADILLNSKRIGNITTGSALLPTSQDTYRSATRAGEWHLLEYPVAKEILKAGANQLGFRVTQSTLWRGWLWDSIVLEWT</sequence>
<evidence type="ECO:0000313" key="2">
    <source>
        <dbReference type="Proteomes" id="UP000799755"/>
    </source>
</evidence>
<dbReference type="EMBL" id="MU003570">
    <property type="protein sequence ID" value="KAF2462638.1"/>
    <property type="molecule type" value="Genomic_DNA"/>
</dbReference>
<proteinExistence type="predicted"/>
<organism evidence="1 2">
    <name type="scientific">Lindgomyces ingoldianus</name>
    <dbReference type="NCBI Taxonomy" id="673940"/>
    <lineage>
        <taxon>Eukaryota</taxon>
        <taxon>Fungi</taxon>
        <taxon>Dikarya</taxon>
        <taxon>Ascomycota</taxon>
        <taxon>Pezizomycotina</taxon>
        <taxon>Dothideomycetes</taxon>
        <taxon>Pleosporomycetidae</taxon>
        <taxon>Pleosporales</taxon>
        <taxon>Lindgomycetaceae</taxon>
        <taxon>Lindgomyces</taxon>
    </lineage>
</organism>
<gene>
    <name evidence="1" type="ORF">BDR25DRAFT_330136</name>
</gene>
<protein>
    <submittedName>
        <fullName evidence="1">Rhamnogalacturonate lyase-like protein</fullName>
    </submittedName>
</protein>
<name>A0ACB6Q7S7_9PLEO</name>
<accession>A0ACB6Q7S7</accession>
<evidence type="ECO:0000313" key="1">
    <source>
        <dbReference type="EMBL" id="KAF2462638.1"/>
    </source>
</evidence>
<dbReference type="Proteomes" id="UP000799755">
    <property type="component" value="Unassembled WGS sequence"/>
</dbReference>
<keyword evidence="2" id="KW-1185">Reference proteome</keyword>
<reference evidence="1" key="1">
    <citation type="journal article" date="2020" name="Stud. Mycol.">
        <title>101 Dothideomycetes genomes: a test case for predicting lifestyles and emergence of pathogens.</title>
        <authorList>
            <person name="Haridas S."/>
            <person name="Albert R."/>
            <person name="Binder M."/>
            <person name="Bloem J."/>
            <person name="Labutti K."/>
            <person name="Salamov A."/>
            <person name="Andreopoulos B."/>
            <person name="Baker S."/>
            <person name="Barry K."/>
            <person name="Bills G."/>
            <person name="Bluhm B."/>
            <person name="Cannon C."/>
            <person name="Castanera R."/>
            <person name="Culley D."/>
            <person name="Daum C."/>
            <person name="Ezra D."/>
            <person name="Gonzalez J."/>
            <person name="Henrissat B."/>
            <person name="Kuo A."/>
            <person name="Liang C."/>
            <person name="Lipzen A."/>
            <person name="Lutzoni F."/>
            <person name="Magnuson J."/>
            <person name="Mondo S."/>
            <person name="Nolan M."/>
            <person name="Ohm R."/>
            <person name="Pangilinan J."/>
            <person name="Park H.-J."/>
            <person name="Ramirez L."/>
            <person name="Alfaro M."/>
            <person name="Sun H."/>
            <person name="Tritt A."/>
            <person name="Yoshinaga Y."/>
            <person name="Zwiers L.-H."/>
            <person name="Turgeon B."/>
            <person name="Goodwin S."/>
            <person name="Spatafora J."/>
            <person name="Crous P."/>
            <person name="Grigoriev I."/>
        </authorList>
    </citation>
    <scope>NUCLEOTIDE SEQUENCE</scope>
    <source>
        <strain evidence="1">ATCC 200398</strain>
    </source>
</reference>
<comment type="caution">
    <text evidence="1">The sequence shown here is derived from an EMBL/GenBank/DDBJ whole genome shotgun (WGS) entry which is preliminary data.</text>
</comment>